<evidence type="ECO:0000313" key="6">
    <source>
        <dbReference type="Proteomes" id="UP001596250"/>
    </source>
</evidence>
<proteinExistence type="predicted"/>
<dbReference type="SMART" id="SM00421">
    <property type="entry name" value="HTH_LUXR"/>
    <property type="match status" value="1"/>
</dbReference>
<dbReference type="Gene3D" id="3.30.450.40">
    <property type="match status" value="1"/>
</dbReference>
<dbReference type="PROSITE" id="PS00622">
    <property type="entry name" value="HTH_LUXR_1"/>
    <property type="match status" value="1"/>
</dbReference>
<dbReference type="InterPro" id="IPR029016">
    <property type="entry name" value="GAF-like_dom_sf"/>
</dbReference>
<evidence type="ECO:0000256" key="3">
    <source>
        <dbReference type="ARBA" id="ARBA00023163"/>
    </source>
</evidence>
<dbReference type="InterPro" id="IPR036388">
    <property type="entry name" value="WH-like_DNA-bd_sf"/>
</dbReference>
<dbReference type="InterPro" id="IPR016032">
    <property type="entry name" value="Sig_transdc_resp-reg_C-effctor"/>
</dbReference>
<feature type="domain" description="HTH luxR-type" evidence="4">
    <location>
        <begin position="592"/>
        <end position="657"/>
    </location>
</feature>
<organism evidence="5 6">
    <name type="scientific">Marinicrinis lubricantis</name>
    <dbReference type="NCBI Taxonomy" id="2086470"/>
    <lineage>
        <taxon>Bacteria</taxon>
        <taxon>Bacillati</taxon>
        <taxon>Bacillota</taxon>
        <taxon>Bacilli</taxon>
        <taxon>Bacillales</taxon>
        <taxon>Paenibacillaceae</taxon>
    </lineage>
</organism>
<dbReference type="SUPFAM" id="SSF46894">
    <property type="entry name" value="C-terminal effector domain of the bipartite response regulators"/>
    <property type="match status" value="1"/>
</dbReference>
<dbReference type="Gene3D" id="1.10.10.10">
    <property type="entry name" value="Winged helix-like DNA-binding domain superfamily/Winged helix DNA-binding domain"/>
    <property type="match status" value="1"/>
</dbReference>
<dbReference type="SUPFAM" id="SSF55781">
    <property type="entry name" value="GAF domain-like"/>
    <property type="match status" value="2"/>
</dbReference>
<gene>
    <name evidence="5" type="ORF">ACFPXP_02220</name>
</gene>
<evidence type="ECO:0000313" key="5">
    <source>
        <dbReference type="EMBL" id="MFC5985289.1"/>
    </source>
</evidence>
<dbReference type="CDD" id="cd06170">
    <property type="entry name" value="LuxR_C_like"/>
    <property type="match status" value="1"/>
</dbReference>
<accession>A0ABW1IJR3</accession>
<dbReference type="Pfam" id="PF00196">
    <property type="entry name" value="GerE"/>
    <property type="match status" value="1"/>
</dbReference>
<dbReference type="InterPro" id="IPR000792">
    <property type="entry name" value="Tscrpt_reg_LuxR_C"/>
</dbReference>
<evidence type="ECO:0000256" key="1">
    <source>
        <dbReference type="ARBA" id="ARBA00023015"/>
    </source>
</evidence>
<keyword evidence="3" id="KW-0804">Transcription</keyword>
<dbReference type="PANTHER" id="PTHR44688:SF16">
    <property type="entry name" value="DNA-BINDING TRANSCRIPTIONAL ACTIVATOR DEVR_DOSR"/>
    <property type="match status" value="1"/>
</dbReference>
<dbReference type="EMBL" id="JBHSQV010000010">
    <property type="protein sequence ID" value="MFC5985289.1"/>
    <property type="molecule type" value="Genomic_DNA"/>
</dbReference>
<keyword evidence="2" id="KW-0238">DNA-binding</keyword>
<evidence type="ECO:0000256" key="2">
    <source>
        <dbReference type="ARBA" id="ARBA00023125"/>
    </source>
</evidence>
<reference evidence="6" key="1">
    <citation type="journal article" date="2019" name="Int. J. Syst. Evol. Microbiol.">
        <title>The Global Catalogue of Microorganisms (GCM) 10K type strain sequencing project: providing services to taxonomists for standard genome sequencing and annotation.</title>
        <authorList>
            <consortium name="The Broad Institute Genomics Platform"/>
            <consortium name="The Broad Institute Genome Sequencing Center for Infectious Disease"/>
            <person name="Wu L."/>
            <person name="Ma J."/>
        </authorList>
    </citation>
    <scope>NUCLEOTIDE SEQUENCE [LARGE SCALE GENOMIC DNA]</scope>
    <source>
        <strain evidence="6">CCM 8749</strain>
    </source>
</reference>
<comment type="caution">
    <text evidence="5">The sequence shown here is derived from an EMBL/GenBank/DDBJ whole genome shotgun (WGS) entry which is preliminary data.</text>
</comment>
<protein>
    <submittedName>
        <fullName evidence="5">LuxR C-terminal-related transcriptional regulator</fullName>
    </submittedName>
</protein>
<dbReference type="PROSITE" id="PS50043">
    <property type="entry name" value="HTH_LUXR_2"/>
    <property type="match status" value="1"/>
</dbReference>
<evidence type="ECO:0000259" key="4">
    <source>
        <dbReference type="PROSITE" id="PS50043"/>
    </source>
</evidence>
<dbReference type="Proteomes" id="UP001596250">
    <property type="component" value="Unassembled WGS sequence"/>
</dbReference>
<dbReference type="PRINTS" id="PR00038">
    <property type="entry name" value="HTHLUXR"/>
</dbReference>
<name>A0ABW1IJR3_9BACL</name>
<keyword evidence="1" id="KW-0805">Transcription regulation</keyword>
<dbReference type="RefSeq" id="WP_379891973.1">
    <property type="nucleotide sequence ID" value="NZ_CBCSCT010000003.1"/>
</dbReference>
<dbReference type="PANTHER" id="PTHR44688">
    <property type="entry name" value="DNA-BINDING TRANSCRIPTIONAL ACTIVATOR DEVR_DOSR"/>
    <property type="match status" value="1"/>
</dbReference>
<keyword evidence="6" id="KW-1185">Reference proteome</keyword>
<sequence length="663" mass="75308">MRNDTINGNQEWIQQVQGLFSKALGHPVIITDLHGSPLSDEAQHPSIVQMLKEHIDPKLISMNHPILFESNTGEKAAACKIPLTHRCICVGSIREEDPRLIEEIRWVSRALGAIFSSLDQEHIFVQLKHNIENLRSHPSNWSANLNLLFGLLEALHPHLEFLGLAERTSEEDFKIKVCMEGITAFQDQYFKLGQGYLGQTAITGIPGYWSPLEEDPRIRFFQEKGIVPKGLFCCPIEQENQGVQMILFGGSMQSSDMSILFKALCETIAGVIGIAFLNANMKKKVSQREYFLTALYEINQTMVSLQDEKQILYILVDTCLNLLHCSVAIVGLFPEEELDRDSRVQFVSRGMTSSQVDSFGTFFTQRMHSRHSLKEIAFSITPWGERMLEIPLNYRNIVKGVLYVQMSELGQVSREQLDFVQALSMMSATFIHILQQAKTRSKEDHLDVLRKALKYWNPEGYEKAVKAELVAVGYAKYLGLDEERIERIQAAFILSCYPLEHLQQGQLMKGEPVLTIVREAQSGLDSSLSMESKIFMMANCFVTHHGRIEQLEKHIPFEEEKSSFIQFIVKHIPQNNELLIGKALKPSGELDIGLDLKNITNREKEVLQLIMEGLSNRDIAAALFISEHTVKNHISNLFHKLGVTDRTQLMTKIIKSKKEPVMT</sequence>